<name>W0FPB9_9BACT</name>
<organism evidence="1">
    <name type="scientific">uncultured bacterium Contig1584b</name>
    <dbReference type="NCBI Taxonomy" id="1393461"/>
    <lineage>
        <taxon>Bacteria</taxon>
        <taxon>environmental samples</taxon>
    </lineage>
</organism>
<dbReference type="EMBL" id="KC246802">
    <property type="protein sequence ID" value="AHF24677.1"/>
    <property type="molecule type" value="Genomic_DNA"/>
</dbReference>
<proteinExistence type="predicted"/>
<protein>
    <submittedName>
        <fullName evidence="1">Uncharacterized protein</fullName>
    </submittedName>
</protein>
<evidence type="ECO:0000313" key="1">
    <source>
        <dbReference type="EMBL" id="AHF24677.1"/>
    </source>
</evidence>
<reference evidence="1" key="1">
    <citation type="journal article" date="2013" name="PLoS ONE">
        <title>Metagenomic insights into the carbohydrate-active enzymes carried by the microorganisms adhering to solid digesta in the rumen of cows.</title>
        <authorList>
            <person name="Wang L."/>
            <person name="Hatem A."/>
            <person name="Catalyurek U.V."/>
            <person name="Morrison M."/>
            <person name="Yu Z."/>
        </authorList>
    </citation>
    <scope>NUCLEOTIDE SEQUENCE</scope>
</reference>
<accession>W0FPB9</accession>
<sequence>MINNHEEENTMKKMIAALLTLSMVFAVAMTALSEEPVTWKFMNGIEFNMDMEQVMELAALPNPEIESQKMRGPTEFYELEYDKFTDATGLTAELKFFFVGNSLVAIHADCIDGTDYNSVKEILTSTYGEAVPFDAAKIGNARFVIDDDGELDDCREMIETKGLTIVLEQDREGDVDVTFLDMTAAYINA</sequence>
<dbReference type="AlphaFoldDB" id="W0FPB9"/>